<evidence type="ECO:0000313" key="3">
    <source>
        <dbReference type="Proteomes" id="UP000638313"/>
    </source>
</evidence>
<organism evidence="2 3">
    <name type="scientific">Streptomyces mashuensis</name>
    <dbReference type="NCBI Taxonomy" id="33904"/>
    <lineage>
        <taxon>Bacteria</taxon>
        <taxon>Bacillati</taxon>
        <taxon>Actinomycetota</taxon>
        <taxon>Actinomycetes</taxon>
        <taxon>Kitasatosporales</taxon>
        <taxon>Streptomycetaceae</taxon>
        <taxon>Streptomyces</taxon>
    </lineage>
</organism>
<dbReference type="EMBL" id="BNBD01000005">
    <property type="protein sequence ID" value="GHF47286.1"/>
    <property type="molecule type" value="Genomic_DNA"/>
</dbReference>
<dbReference type="InterPro" id="IPR001387">
    <property type="entry name" value="Cro/C1-type_HTH"/>
</dbReference>
<name>A0A919B4Z0_9ACTN</name>
<dbReference type="Proteomes" id="UP000638313">
    <property type="component" value="Unassembled WGS sequence"/>
</dbReference>
<accession>A0A919B4Z0</accession>
<evidence type="ECO:0000259" key="1">
    <source>
        <dbReference type="PROSITE" id="PS50943"/>
    </source>
</evidence>
<protein>
    <submittedName>
        <fullName evidence="2">Transcriptional regulator</fullName>
    </submittedName>
</protein>
<dbReference type="SMART" id="SM00530">
    <property type="entry name" value="HTH_XRE"/>
    <property type="match status" value="1"/>
</dbReference>
<reference evidence="2" key="2">
    <citation type="submission" date="2020-09" db="EMBL/GenBank/DDBJ databases">
        <authorList>
            <person name="Sun Q."/>
            <person name="Ohkuma M."/>
        </authorList>
    </citation>
    <scope>NUCLEOTIDE SEQUENCE</scope>
    <source>
        <strain evidence="2">JCM 4059</strain>
    </source>
</reference>
<dbReference type="Pfam" id="PF13560">
    <property type="entry name" value="HTH_31"/>
    <property type="match status" value="1"/>
</dbReference>
<dbReference type="GO" id="GO:0003677">
    <property type="term" value="F:DNA binding"/>
    <property type="evidence" value="ECO:0007669"/>
    <property type="project" value="InterPro"/>
</dbReference>
<dbReference type="Gene3D" id="1.10.260.40">
    <property type="entry name" value="lambda repressor-like DNA-binding domains"/>
    <property type="match status" value="1"/>
</dbReference>
<dbReference type="RefSeq" id="WP_190130112.1">
    <property type="nucleotide sequence ID" value="NZ_BNBD01000005.1"/>
</dbReference>
<dbReference type="Pfam" id="PF19054">
    <property type="entry name" value="DUF5753"/>
    <property type="match status" value="1"/>
</dbReference>
<gene>
    <name evidence="2" type="ORF">GCM10010218_30770</name>
</gene>
<sequence>MSVSPSSSVMKAREAISTRLREMRLDAGLTVDSLAERCGWSKSKSSRIENMKTMPSDADIRAWCAACGCTEQAVDLIAASRNANSMYVEWRRLQPTGLRRLQERGLPLYRRTRLFRAYCSTVVPGFLQTEGYATALLSTIAAFRATPDDIEAAVAARLARSRVIHEGNHRFGLLIEEEVLRHRLGGTAVMREQLGHLIEVMSLPRVSLGVIPFDADRHMWPVETFTIFDEEQVAVELISAKVTVTTPGEISLYVKAHAALQRMAVYGPRAQELIRDAIDALG</sequence>
<comment type="caution">
    <text evidence="2">The sequence shown here is derived from an EMBL/GenBank/DDBJ whole genome shotgun (WGS) entry which is preliminary data.</text>
</comment>
<dbReference type="AlphaFoldDB" id="A0A919B4Z0"/>
<dbReference type="SUPFAM" id="SSF47413">
    <property type="entry name" value="lambda repressor-like DNA-binding domains"/>
    <property type="match status" value="1"/>
</dbReference>
<proteinExistence type="predicted"/>
<dbReference type="CDD" id="cd00093">
    <property type="entry name" value="HTH_XRE"/>
    <property type="match status" value="1"/>
</dbReference>
<evidence type="ECO:0000313" key="2">
    <source>
        <dbReference type="EMBL" id="GHF47286.1"/>
    </source>
</evidence>
<reference evidence="2" key="1">
    <citation type="journal article" date="2014" name="Int. J. Syst. Evol. Microbiol.">
        <title>Complete genome sequence of Corynebacterium casei LMG S-19264T (=DSM 44701T), isolated from a smear-ripened cheese.</title>
        <authorList>
            <consortium name="US DOE Joint Genome Institute (JGI-PGF)"/>
            <person name="Walter F."/>
            <person name="Albersmeier A."/>
            <person name="Kalinowski J."/>
            <person name="Ruckert C."/>
        </authorList>
    </citation>
    <scope>NUCLEOTIDE SEQUENCE</scope>
    <source>
        <strain evidence="2">JCM 4059</strain>
    </source>
</reference>
<keyword evidence="3" id="KW-1185">Reference proteome</keyword>
<feature type="domain" description="HTH cro/C1-type" evidence="1">
    <location>
        <begin position="20"/>
        <end position="74"/>
    </location>
</feature>
<dbReference type="PROSITE" id="PS50943">
    <property type="entry name" value="HTH_CROC1"/>
    <property type="match status" value="1"/>
</dbReference>
<dbReference type="InterPro" id="IPR010982">
    <property type="entry name" value="Lambda_DNA-bd_dom_sf"/>
</dbReference>
<dbReference type="InterPro" id="IPR043917">
    <property type="entry name" value="DUF5753"/>
</dbReference>